<sequence>MDPEGNQTIGVNLILYSGNEAVTRERDQLVQERTIVKNQLHAELSEAEPNRSSINSITWLQS</sequence>
<dbReference type="AlphaFoldDB" id="A0A2T7BQ14"/>
<dbReference type="Proteomes" id="UP000244450">
    <property type="component" value="Unassembled WGS sequence"/>
</dbReference>
<evidence type="ECO:0000313" key="2">
    <source>
        <dbReference type="Proteomes" id="UP000244450"/>
    </source>
</evidence>
<comment type="caution">
    <text evidence="1">The sequence shown here is derived from an EMBL/GenBank/DDBJ whole genome shotgun (WGS) entry which is preliminary data.</text>
</comment>
<keyword evidence="2" id="KW-1185">Reference proteome</keyword>
<protein>
    <submittedName>
        <fullName evidence="1">Uncharacterized protein</fullName>
    </submittedName>
</protein>
<dbReference type="EMBL" id="QCYK01000001">
    <property type="protein sequence ID" value="PUZ29766.1"/>
    <property type="molecule type" value="Genomic_DNA"/>
</dbReference>
<reference evidence="1 2" key="1">
    <citation type="submission" date="2018-04" db="EMBL/GenBank/DDBJ databases">
        <title>Chitinophaga fuyangensis sp. nov., isolated from soil in a chemical factory.</title>
        <authorList>
            <person name="Chen K."/>
        </authorList>
    </citation>
    <scope>NUCLEOTIDE SEQUENCE [LARGE SCALE GENOMIC DNA]</scope>
    <source>
        <strain evidence="1 2">LY-1</strain>
    </source>
</reference>
<accession>A0A2T7BQ14</accession>
<organism evidence="1 2">
    <name type="scientific">Chitinophaga parva</name>
    <dbReference type="NCBI Taxonomy" id="2169414"/>
    <lineage>
        <taxon>Bacteria</taxon>
        <taxon>Pseudomonadati</taxon>
        <taxon>Bacteroidota</taxon>
        <taxon>Chitinophagia</taxon>
        <taxon>Chitinophagales</taxon>
        <taxon>Chitinophagaceae</taxon>
        <taxon>Chitinophaga</taxon>
    </lineage>
</organism>
<evidence type="ECO:0000313" key="1">
    <source>
        <dbReference type="EMBL" id="PUZ29766.1"/>
    </source>
</evidence>
<proteinExistence type="predicted"/>
<gene>
    <name evidence="1" type="ORF">DCC81_10100</name>
</gene>
<name>A0A2T7BQ14_9BACT</name>